<evidence type="ECO:0000256" key="2">
    <source>
        <dbReference type="ARBA" id="ARBA00022763"/>
    </source>
</evidence>
<evidence type="ECO:0000313" key="12">
    <source>
        <dbReference type="Proteomes" id="UP001154252"/>
    </source>
</evidence>
<dbReference type="Proteomes" id="UP001154252">
    <property type="component" value="Unassembled WGS sequence"/>
</dbReference>
<keyword evidence="4" id="KW-0234">DNA repair</keyword>
<evidence type="ECO:0000256" key="8">
    <source>
        <dbReference type="SAM" id="MobiDB-lite"/>
    </source>
</evidence>
<evidence type="ECO:0000256" key="7">
    <source>
        <dbReference type="ARBA" id="ARBA00044529"/>
    </source>
</evidence>
<dbReference type="GO" id="GO:0045027">
    <property type="term" value="F:DNA end binding"/>
    <property type="evidence" value="ECO:0007669"/>
    <property type="project" value="TreeGrafter"/>
</dbReference>
<dbReference type="PANTHER" id="PTHR32235:SF1">
    <property type="entry name" value="NON-HOMOLOGOUS END-JOINING FACTOR 1"/>
    <property type="match status" value="1"/>
</dbReference>
<feature type="compositionally biased region" description="Basic and acidic residues" evidence="8">
    <location>
        <begin position="320"/>
        <end position="334"/>
    </location>
</feature>
<dbReference type="EMBL" id="CAJVRC010000839">
    <property type="protein sequence ID" value="CAG8888490.1"/>
    <property type="molecule type" value="Genomic_DNA"/>
</dbReference>
<comment type="subcellular location">
    <subcellularLocation>
        <location evidence="1">Nucleus</location>
    </subcellularLocation>
</comment>
<evidence type="ECO:0000256" key="6">
    <source>
        <dbReference type="ARBA" id="ARBA00025747"/>
    </source>
</evidence>
<evidence type="ECO:0000259" key="9">
    <source>
        <dbReference type="Pfam" id="PF09302"/>
    </source>
</evidence>
<dbReference type="AlphaFoldDB" id="A0A9W4K3H4"/>
<feature type="domain" description="XLF-like N-terminal" evidence="9">
    <location>
        <begin position="49"/>
        <end position="166"/>
    </location>
</feature>
<evidence type="ECO:0000256" key="5">
    <source>
        <dbReference type="ARBA" id="ARBA00023242"/>
    </source>
</evidence>
<dbReference type="InterPro" id="IPR038051">
    <property type="entry name" value="XRCC4-like_N_sf"/>
</dbReference>
<feature type="compositionally biased region" description="Pro residues" evidence="8">
    <location>
        <begin position="450"/>
        <end position="462"/>
    </location>
</feature>
<feature type="compositionally biased region" description="Polar residues" evidence="8">
    <location>
        <begin position="598"/>
        <end position="610"/>
    </location>
</feature>
<feature type="region of interest" description="Disordered" evidence="8">
    <location>
        <begin position="302"/>
        <end position="678"/>
    </location>
</feature>
<dbReference type="PANTHER" id="PTHR32235">
    <property type="entry name" value="NON-HOMOLOGOUS END-JOINING FACTOR 1"/>
    <property type="match status" value="1"/>
</dbReference>
<dbReference type="CDD" id="cd22285">
    <property type="entry name" value="HD_XLF_N"/>
    <property type="match status" value="1"/>
</dbReference>
<organism evidence="11 12">
    <name type="scientific">Penicillium egyptiacum</name>
    <dbReference type="NCBI Taxonomy" id="1303716"/>
    <lineage>
        <taxon>Eukaryota</taxon>
        <taxon>Fungi</taxon>
        <taxon>Dikarya</taxon>
        <taxon>Ascomycota</taxon>
        <taxon>Pezizomycotina</taxon>
        <taxon>Eurotiomycetes</taxon>
        <taxon>Eurotiomycetidae</taxon>
        <taxon>Eurotiales</taxon>
        <taxon>Aspergillaceae</taxon>
        <taxon>Penicillium</taxon>
    </lineage>
</organism>
<comment type="caution">
    <text evidence="11">The sequence shown here is derived from an EMBL/GenBank/DDBJ whole genome shotgun (WGS) entry which is preliminary data.</text>
</comment>
<keyword evidence="5" id="KW-0539">Nucleus</keyword>
<dbReference type="OrthoDB" id="2155935at2759"/>
<accession>A0A9W4K3H4</accession>
<dbReference type="InterPro" id="IPR052287">
    <property type="entry name" value="NHEJ_factor"/>
</dbReference>
<keyword evidence="2" id="KW-0227">DNA damage</keyword>
<name>A0A9W4K3H4_9EURO</name>
<keyword evidence="12" id="KW-1185">Reference proteome</keyword>
<protein>
    <recommendedName>
        <fullName evidence="7">Non-homologous end-joining factor 1</fullName>
    </recommendedName>
</protein>
<feature type="compositionally biased region" description="Basic and acidic residues" evidence="8">
    <location>
        <begin position="616"/>
        <end position="628"/>
    </location>
</feature>
<proteinExistence type="inferred from homology"/>
<evidence type="ECO:0000256" key="3">
    <source>
        <dbReference type="ARBA" id="ARBA00023125"/>
    </source>
</evidence>
<sequence>MLKAKSEVREISGKVWRAANLPLSSRQLYETTSQLRIVNQQVTQAMPSRWQRLHLSQQGLPPLLFQYTWSRRGYEIHITDLTYIWSERLPHRAITKRAEEGATTIDPGEDPEQLDVLLEKIGEALQKGNEGAILSSGTQADSLEIAITAKLPSPLKPLKWSLKLSKEPLSSLTINLLIPLLREEAEWESRQRSLLNQIKQKDYVLGKLFDKMETIGVDLASVFPSAAGSRTSRKAITPSEAAKFVKGIAPFEEQTWLAETGVSDRAGLATNLLQEISESGDSHDLDTFTQSQDEWWHQLARRSETIAREPSPIEEEISHDEERKKPVETKHIDEGGDSTASSDVDEFQRQETPPRLRPQHGKGKISSPKQSPRKKSPVPPVLPSEEDEATASDSGSDLEPAPRQRRIPSVSRSPETAAPPTKTREAPKISKGGLGKIGGKNKKEAERRPSPSPSPAPSPPAPVQKEAPKVPKAGLGKIGGKAKKETERRPSPSPSPAPSPAQVREAPKRPKGGLGMIGGKKRQAKEPSPSPAPSPPAQSRHSPKSPEEDERIKEDPALPISSTPAPPAAKAKRAGKLGTIGGKAKAKASEPAQDKSPLPTSETVAMSSEKASPAKPKADRQAIKKEESPLPTRLAEKVPPAPTPEPETEDQRADRKRKELKRSIEAKGKAPAKKKRRF</sequence>
<evidence type="ECO:0000256" key="4">
    <source>
        <dbReference type="ARBA" id="ARBA00023204"/>
    </source>
</evidence>
<dbReference type="GO" id="GO:0032807">
    <property type="term" value="C:DNA ligase IV complex"/>
    <property type="evidence" value="ECO:0007669"/>
    <property type="project" value="TreeGrafter"/>
</dbReference>
<feature type="domain" description="XLF-like coiled-coil region" evidence="10">
    <location>
        <begin position="168"/>
        <end position="219"/>
    </location>
</feature>
<feature type="compositionally biased region" description="Basic and acidic residues" evidence="8">
    <location>
        <begin position="544"/>
        <end position="556"/>
    </location>
</feature>
<gene>
    <name evidence="11" type="ORF">PEGY_LOCUS1637</name>
</gene>
<comment type="similarity">
    <text evidence="6">Belongs to the XRCC4-XLF family. XLF subfamily.</text>
</comment>
<keyword evidence="3" id="KW-0238">DNA-binding</keyword>
<dbReference type="GO" id="GO:0006303">
    <property type="term" value="P:double-strand break repair via nonhomologous end joining"/>
    <property type="evidence" value="ECO:0007669"/>
    <property type="project" value="TreeGrafter"/>
</dbReference>
<dbReference type="InterPro" id="IPR053829">
    <property type="entry name" value="XLF-like_CC"/>
</dbReference>
<dbReference type="InterPro" id="IPR015381">
    <property type="entry name" value="XLF-like_N"/>
</dbReference>
<evidence type="ECO:0000313" key="11">
    <source>
        <dbReference type="EMBL" id="CAG8888490.1"/>
    </source>
</evidence>
<evidence type="ECO:0000256" key="1">
    <source>
        <dbReference type="ARBA" id="ARBA00004123"/>
    </source>
</evidence>
<dbReference type="Gene3D" id="2.170.210.10">
    <property type="entry name" value="DNA double-strand break repair and VJ recombination XRCC4, N-terminal"/>
    <property type="match status" value="1"/>
</dbReference>
<dbReference type="Pfam" id="PF21928">
    <property type="entry name" value="XLF_CC"/>
    <property type="match status" value="1"/>
</dbReference>
<evidence type="ECO:0000259" key="10">
    <source>
        <dbReference type="Pfam" id="PF21928"/>
    </source>
</evidence>
<dbReference type="Pfam" id="PF09302">
    <property type="entry name" value="XLF"/>
    <property type="match status" value="1"/>
</dbReference>
<reference evidence="11" key="1">
    <citation type="submission" date="2021-07" db="EMBL/GenBank/DDBJ databases">
        <authorList>
            <person name="Branca A.L. A."/>
        </authorList>
    </citation>
    <scope>NUCLEOTIDE SEQUENCE</scope>
</reference>
<feature type="compositionally biased region" description="Basic and acidic residues" evidence="8">
    <location>
        <begin position="649"/>
        <end position="668"/>
    </location>
</feature>